<protein>
    <submittedName>
        <fullName evidence="1">Uncharacterized protein</fullName>
    </submittedName>
</protein>
<accession>A0A4U9WE42</accession>
<proteinExistence type="predicted"/>
<reference evidence="1" key="1">
    <citation type="submission" date="2019-05" db="EMBL/GenBank/DDBJ databases">
        <authorList>
            <consortium name="Pathogen Informatics"/>
        </authorList>
    </citation>
    <scope>NUCLEOTIDE SEQUENCE [LARGE SCALE GENOMIC DNA]</scope>
    <source>
        <strain evidence="1">NCTC12965</strain>
    </source>
</reference>
<gene>
    <name evidence="1" type="ORF">NCTC12965_07369</name>
</gene>
<dbReference type="EMBL" id="CABEEZ010000144">
    <property type="protein sequence ID" value="VTR57471.1"/>
    <property type="molecule type" value="Genomic_DNA"/>
</dbReference>
<name>A0A4U9WE42_SERFO</name>
<dbReference type="AlphaFoldDB" id="A0A4U9WE42"/>
<sequence>MKKAILLGKVSQPRLSISGGDASRGESDGIKNTLQAYRSQGGGDHLINAVPGHEHSAKAEGRLTLLW</sequence>
<evidence type="ECO:0000313" key="1">
    <source>
        <dbReference type="EMBL" id="VTR57471.1"/>
    </source>
</evidence>
<organism evidence="1">
    <name type="scientific">Serratia fonticola</name>
    <dbReference type="NCBI Taxonomy" id="47917"/>
    <lineage>
        <taxon>Bacteria</taxon>
        <taxon>Pseudomonadati</taxon>
        <taxon>Pseudomonadota</taxon>
        <taxon>Gammaproteobacteria</taxon>
        <taxon>Enterobacterales</taxon>
        <taxon>Yersiniaceae</taxon>
        <taxon>Serratia</taxon>
    </lineage>
</organism>